<dbReference type="Pfam" id="PF13274">
    <property type="entry name" value="SocA_Panacea"/>
    <property type="match status" value="1"/>
</dbReference>
<gene>
    <name evidence="3" type="ORF">A3J64_02240</name>
</gene>
<name>A0A1G2FF86_9BACT</name>
<reference evidence="3 4" key="1">
    <citation type="journal article" date="2016" name="Nat. Commun.">
        <title>Thousands of microbial genomes shed light on interconnected biogeochemical processes in an aquifer system.</title>
        <authorList>
            <person name="Anantharaman K."/>
            <person name="Brown C.T."/>
            <person name="Hug L.A."/>
            <person name="Sharon I."/>
            <person name="Castelle C.J."/>
            <person name="Probst A.J."/>
            <person name="Thomas B.C."/>
            <person name="Singh A."/>
            <person name="Wilkins M.J."/>
            <person name="Karaoz U."/>
            <person name="Brodie E.L."/>
            <person name="Williams K.H."/>
            <person name="Hubbard S.S."/>
            <person name="Banfield J.F."/>
        </authorList>
    </citation>
    <scope>NUCLEOTIDE SEQUENCE [LARGE SCALE GENOMIC DNA]</scope>
</reference>
<dbReference type="AlphaFoldDB" id="A0A1G2FF86"/>
<feature type="domain" description="Antitoxin SocA-like Panacea" evidence="2">
    <location>
        <begin position="34"/>
        <end position="126"/>
    </location>
</feature>
<protein>
    <recommendedName>
        <fullName evidence="2">Antitoxin SocA-like Panacea domain-containing protein</fullName>
    </recommendedName>
</protein>
<evidence type="ECO:0000313" key="4">
    <source>
        <dbReference type="Proteomes" id="UP000177061"/>
    </source>
</evidence>
<organism evidence="3 4">
    <name type="scientific">Candidatus Portnoybacteria bacterium RIFCSPHIGHO2_12_FULL_38_9</name>
    <dbReference type="NCBI Taxonomy" id="1801997"/>
    <lineage>
        <taxon>Bacteria</taxon>
        <taxon>Candidatus Portnoyibacteriota</taxon>
    </lineage>
</organism>
<dbReference type="STRING" id="1801997.A3J64_02240"/>
<evidence type="ECO:0000313" key="3">
    <source>
        <dbReference type="EMBL" id="OGZ36467.1"/>
    </source>
</evidence>
<dbReference type="InterPro" id="IPR025272">
    <property type="entry name" value="SocA_Panacea"/>
</dbReference>
<accession>A0A1G2FF86</accession>
<feature type="compositionally biased region" description="Polar residues" evidence="1">
    <location>
        <begin position="133"/>
        <end position="144"/>
    </location>
</feature>
<dbReference type="EMBL" id="MHNB01000026">
    <property type="protein sequence ID" value="OGZ36467.1"/>
    <property type="molecule type" value="Genomic_DNA"/>
</dbReference>
<evidence type="ECO:0000259" key="2">
    <source>
        <dbReference type="Pfam" id="PF13274"/>
    </source>
</evidence>
<evidence type="ECO:0000256" key="1">
    <source>
        <dbReference type="SAM" id="MobiDB-lite"/>
    </source>
</evidence>
<sequence length="163" mass="18906">MASHFTKTLKAQDVGRYFLYLAKQKGKPITNKKLQKLVYYAQAWSLVLNNKKLFSEPIEAWVHGPAVRSLYLQYKKFGFEPIKEEIKADTLNISGKTKELLDTVWNAYGKLDAGYLEMLTHSEEPWREAREGLQSSESSGNEISLRTMKSYYSKKMEEAKKRK</sequence>
<dbReference type="Proteomes" id="UP000177061">
    <property type="component" value="Unassembled WGS sequence"/>
</dbReference>
<comment type="caution">
    <text evidence="3">The sequence shown here is derived from an EMBL/GenBank/DDBJ whole genome shotgun (WGS) entry which is preliminary data.</text>
</comment>
<feature type="region of interest" description="Disordered" evidence="1">
    <location>
        <begin position="127"/>
        <end position="147"/>
    </location>
</feature>
<proteinExistence type="predicted"/>